<dbReference type="InterPro" id="IPR011042">
    <property type="entry name" value="6-blade_b-propeller_TolB-like"/>
</dbReference>
<dbReference type="Gene3D" id="2.120.10.30">
    <property type="entry name" value="TolB, C-terminal domain"/>
    <property type="match status" value="1"/>
</dbReference>
<comment type="caution">
    <text evidence="1">The sequence shown here is derived from an EMBL/GenBank/DDBJ whole genome shotgun (WGS) entry which is preliminary data.</text>
</comment>
<dbReference type="EMBL" id="VXIV02002439">
    <property type="protein sequence ID" value="KAF6025620.1"/>
    <property type="molecule type" value="Genomic_DNA"/>
</dbReference>
<name>A0A7J7JH89_BUGNE</name>
<accession>A0A7J7JH89</accession>
<dbReference type="SUPFAM" id="SSF63825">
    <property type="entry name" value="YWTD domain"/>
    <property type="match status" value="1"/>
</dbReference>
<keyword evidence="2" id="KW-1185">Reference proteome</keyword>
<reference evidence="1" key="1">
    <citation type="submission" date="2020-06" db="EMBL/GenBank/DDBJ databases">
        <title>Draft genome of Bugula neritina, a colonial animal packing powerful symbionts and potential medicines.</title>
        <authorList>
            <person name="Rayko M."/>
        </authorList>
    </citation>
    <scope>NUCLEOTIDE SEQUENCE [LARGE SCALE GENOMIC DNA]</scope>
    <source>
        <strain evidence="1">Kwan_BN1</strain>
    </source>
</reference>
<dbReference type="Proteomes" id="UP000593567">
    <property type="component" value="Unassembled WGS sequence"/>
</dbReference>
<dbReference type="OrthoDB" id="65481at2759"/>
<gene>
    <name evidence="1" type="ORF">EB796_016065</name>
</gene>
<organism evidence="1 2">
    <name type="scientific">Bugula neritina</name>
    <name type="common">Brown bryozoan</name>
    <name type="synonym">Sertularia neritina</name>
    <dbReference type="NCBI Taxonomy" id="10212"/>
    <lineage>
        <taxon>Eukaryota</taxon>
        <taxon>Metazoa</taxon>
        <taxon>Spiralia</taxon>
        <taxon>Lophotrochozoa</taxon>
        <taxon>Bryozoa</taxon>
        <taxon>Gymnolaemata</taxon>
        <taxon>Cheilostomatida</taxon>
        <taxon>Flustrina</taxon>
        <taxon>Buguloidea</taxon>
        <taxon>Bugulidae</taxon>
        <taxon>Bugula</taxon>
    </lineage>
</organism>
<evidence type="ECO:0000313" key="1">
    <source>
        <dbReference type="EMBL" id="KAF6025620.1"/>
    </source>
</evidence>
<proteinExistence type="predicted"/>
<dbReference type="AlphaFoldDB" id="A0A7J7JH89"/>
<protein>
    <submittedName>
        <fullName evidence="1">ROS1</fullName>
    </submittedName>
</protein>
<evidence type="ECO:0000313" key="2">
    <source>
        <dbReference type="Proteomes" id="UP000593567"/>
    </source>
</evidence>
<sequence length="241" mass="27417">MKSSLAFSTHSNVAGYAPFSQLLDKNDIIGLLWTVDSQIYTSRCFSALGQCTGERGLFNHSVTITDMEIYFEKKCLYFSDAIGQLYWLDLSVDWSTALHLQSNLFVTEVSVDWLSNQLYVFTNRSQLYKCDASLKNCLSIHYLPLPYTPHSLVADPYNGFLYWLDSKGAMVRLDLAKSDSDADVVIPSNVVTYSVSFNFYDLYSIYKYNETHSEITLAYLNGQNEQMHIPLNHSATLHTLT</sequence>